<dbReference type="Proteomes" id="UP000195437">
    <property type="component" value="Chromosome"/>
</dbReference>
<keyword evidence="2" id="KW-0378">Hydrolase</keyword>
<evidence type="ECO:0000313" key="3">
    <source>
        <dbReference type="Proteomes" id="UP000195437"/>
    </source>
</evidence>
<gene>
    <name evidence="2" type="ORF">CBW65_23255</name>
</gene>
<dbReference type="KEGG" id="tum:CBW65_23255"/>
<dbReference type="Pfam" id="PF03576">
    <property type="entry name" value="Peptidase_S58"/>
    <property type="match status" value="1"/>
</dbReference>
<dbReference type="SUPFAM" id="SSF56266">
    <property type="entry name" value="DmpA/ArgJ-like"/>
    <property type="match status" value="1"/>
</dbReference>
<organism evidence="2 3">
    <name type="scientific">Tumebacillus avium</name>
    <dbReference type="NCBI Taxonomy" id="1903704"/>
    <lineage>
        <taxon>Bacteria</taxon>
        <taxon>Bacillati</taxon>
        <taxon>Bacillota</taxon>
        <taxon>Bacilli</taxon>
        <taxon>Bacillales</taxon>
        <taxon>Alicyclobacillaceae</taxon>
        <taxon>Tumebacillus</taxon>
    </lineage>
</organism>
<dbReference type="AlphaFoldDB" id="A0A1Y0IWY9"/>
<dbReference type="InterPro" id="IPR016117">
    <property type="entry name" value="ArgJ-like_dom_sf"/>
</dbReference>
<dbReference type="Gene3D" id="3.60.70.12">
    <property type="entry name" value="L-amino peptidase D-ALA esterase/amidase"/>
    <property type="match status" value="1"/>
</dbReference>
<dbReference type="PANTHER" id="PTHR36512">
    <property type="entry name" value="D-AMINOPEPTIDASE"/>
    <property type="match status" value="1"/>
</dbReference>
<comment type="similarity">
    <text evidence="1">Belongs to the peptidase S58 family.</text>
</comment>
<evidence type="ECO:0000256" key="1">
    <source>
        <dbReference type="ARBA" id="ARBA00007068"/>
    </source>
</evidence>
<accession>A0A1Y0IWY9</accession>
<keyword evidence="2" id="KW-0031">Aminopeptidase</keyword>
<dbReference type="CDD" id="cd02253">
    <property type="entry name" value="DmpA"/>
    <property type="match status" value="1"/>
</dbReference>
<dbReference type="PANTHER" id="PTHR36512:SF3">
    <property type="entry name" value="BLR5678 PROTEIN"/>
    <property type="match status" value="1"/>
</dbReference>
<dbReference type="GO" id="GO:0004177">
    <property type="term" value="F:aminopeptidase activity"/>
    <property type="evidence" value="ECO:0007669"/>
    <property type="project" value="UniProtKB-KW"/>
</dbReference>
<dbReference type="OrthoDB" id="9770388at2"/>
<dbReference type="InterPro" id="IPR005321">
    <property type="entry name" value="Peptidase_S58_DmpA"/>
</dbReference>
<keyword evidence="2" id="KW-0645">Protease</keyword>
<protein>
    <submittedName>
        <fullName evidence="2">Aminopeptidase</fullName>
    </submittedName>
</protein>
<keyword evidence="3" id="KW-1185">Reference proteome</keyword>
<reference evidence="3" key="1">
    <citation type="submission" date="2017-05" db="EMBL/GenBank/DDBJ databases">
        <authorList>
            <person name="Sung H."/>
        </authorList>
    </citation>
    <scope>NUCLEOTIDE SEQUENCE [LARGE SCALE GENOMIC DNA]</scope>
    <source>
        <strain evidence="3">AR23208</strain>
    </source>
</reference>
<proteinExistence type="inferred from homology"/>
<name>A0A1Y0IWY9_9BACL</name>
<evidence type="ECO:0000313" key="2">
    <source>
        <dbReference type="EMBL" id="ARU64005.1"/>
    </source>
</evidence>
<sequence length="359" mass="37821">MRTGPGNRITDVPGVRVGHCTLDDGHVKTGVTAVLPHGGNLFQEKVLAVAHVINGFGKTAGTIQIEELGTIESPILLTNTLSVGRVSDALVEYLLEQNPEIGVTTGTVNTVVCECNDGYLNEIRGLHVQREHVRAALSSAATDFAEGAVGAGTGMSCYGLKGGIGSASRLIELGGKEYTLGVLVLSNFGRQQDFMLHGIPAGEIIAGMADAEGLPLSGMNDRLANASPAALQEREKGSIIFILATDLPLSERQLKRVSKRCTVGLTRTGSFIGNGSGDVVIGFTTANRVRHEETEAVVTLQMLNENEIDLAFRASSEASEEAILNSMTAAKTTVGRDGHVRKGLSEYLAAVLAETQERA</sequence>
<dbReference type="EMBL" id="CP021434">
    <property type="protein sequence ID" value="ARU64005.1"/>
    <property type="molecule type" value="Genomic_DNA"/>
</dbReference>